<comment type="similarity">
    <text evidence="2">Belongs to the acyltransferase 3 family.</text>
</comment>
<evidence type="ECO:0000313" key="9">
    <source>
        <dbReference type="EMBL" id="HIR59079.1"/>
    </source>
</evidence>
<keyword evidence="3" id="KW-1003">Cell membrane</keyword>
<evidence type="ECO:0000259" key="8">
    <source>
        <dbReference type="Pfam" id="PF01757"/>
    </source>
</evidence>
<feature type="transmembrane region" description="Helical" evidence="7">
    <location>
        <begin position="98"/>
        <end position="128"/>
    </location>
</feature>
<dbReference type="AlphaFoldDB" id="A0A9D1J3F0"/>
<evidence type="ECO:0000256" key="3">
    <source>
        <dbReference type="ARBA" id="ARBA00022475"/>
    </source>
</evidence>
<evidence type="ECO:0000256" key="1">
    <source>
        <dbReference type="ARBA" id="ARBA00004651"/>
    </source>
</evidence>
<evidence type="ECO:0000256" key="7">
    <source>
        <dbReference type="SAM" id="Phobius"/>
    </source>
</evidence>
<dbReference type="Pfam" id="PF01757">
    <property type="entry name" value="Acyl_transf_3"/>
    <property type="match status" value="1"/>
</dbReference>
<dbReference type="EMBL" id="DVHC01000035">
    <property type="protein sequence ID" value="HIR59079.1"/>
    <property type="molecule type" value="Genomic_DNA"/>
</dbReference>
<feature type="transmembrane region" description="Helical" evidence="7">
    <location>
        <begin position="74"/>
        <end position="92"/>
    </location>
</feature>
<dbReference type="GO" id="GO:0016413">
    <property type="term" value="F:O-acetyltransferase activity"/>
    <property type="evidence" value="ECO:0007669"/>
    <property type="project" value="TreeGrafter"/>
</dbReference>
<evidence type="ECO:0000256" key="6">
    <source>
        <dbReference type="ARBA" id="ARBA00023136"/>
    </source>
</evidence>
<feature type="transmembrane region" description="Helical" evidence="7">
    <location>
        <begin position="208"/>
        <end position="226"/>
    </location>
</feature>
<dbReference type="InterPro" id="IPR002656">
    <property type="entry name" value="Acyl_transf_3_dom"/>
</dbReference>
<comment type="subcellular location">
    <subcellularLocation>
        <location evidence="1">Cell membrane</location>
        <topology evidence="1">Multi-pass membrane protein</topology>
    </subcellularLocation>
</comment>
<sequence length="337" mass="39363">MNKVIKKKNVSISLLKVMACLAVLALHTQRNVYLGEIYNPALYYFSRFAIPIFFLVNGYLILRKKRTAKYLIKKGIQMILLVVIWSIIYGILRRNNPLIIFIGSIFGESGLSIFWFFWALTLVYFFAIILNKILITKKRYIIFLTICLIVSVLFDTINNVIMLKDNFIIMKLIPQTFRVWLWLFYFYLGGYISNYVNNKKINISKKKIILLVFLSIGAVITQYLLYFKYTKFINSEYIYGNILIIFWCVCLFNLILSLDIKSSKLSNVILYIEKNSIGIYVIHIFFVKLFDLTVHNGGWILSTIIWIGLFFVSLTISVIINKIPYLNKLVNIGDKNA</sequence>
<evidence type="ECO:0000256" key="4">
    <source>
        <dbReference type="ARBA" id="ARBA00022692"/>
    </source>
</evidence>
<dbReference type="GO" id="GO:0005886">
    <property type="term" value="C:plasma membrane"/>
    <property type="evidence" value="ECO:0007669"/>
    <property type="project" value="UniProtKB-SubCell"/>
</dbReference>
<dbReference type="GO" id="GO:0009246">
    <property type="term" value="P:enterobacterial common antigen biosynthetic process"/>
    <property type="evidence" value="ECO:0007669"/>
    <property type="project" value="TreeGrafter"/>
</dbReference>
<keyword evidence="4 7" id="KW-0812">Transmembrane</keyword>
<name>A0A9D1J3F0_9FIRM</name>
<dbReference type="PANTHER" id="PTHR40074:SF2">
    <property type="entry name" value="O-ACETYLTRANSFERASE WECH"/>
    <property type="match status" value="1"/>
</dbReference>
<feature type="transmembrane region" description="Helical" evidence="7">
    <location>
        <begin position="41"/>
        <end position="62"/>
    </location>
</feature>
<feature type="transmembrane region" description="Helical" evidence="7">
    <location>
        <begin position="140"/>
        <end position="157"/>
    </location>
</feature>
<feature type="domain" description="Acyltransferase 3" evidence="8">
    <location>
        <begin position="10"/>
        <end position="321"/>
    </location>
</feature>
<feature type="transmembrane region" description="Helical" evidence="7">
    <location>
        <begin position="268"/>
        <end position="287"/>
    </location>
</feature>
<protein>
    <submittedName>
        <fullName evidence="9">Acyltransferase family protein</fullName>
    </submittedName>
</protein>
<feature type="transmembrane region" description="Helical" evidence="7">
    <location>
        <begin position="177"/>
        <end position="196"/>
    </location>
</feature>
<keyword evidence="5 7" id="KW-1133">Transmembrane helix</keyword>
<reference evidence="9" key="1">
    <citation type="submission" date="2020-10" db="EMBL/GenBank/DDBJ databases">
        <authorList>
            <person name="Gilroy R."/>
        </authorList>
    </citation>
    <scope>NUCLEOTIDE SEQUENCE</scope>
    <source>
        <strain evidence="9">CHK184-20233</strain>
    </source>
</reference>
<reference evidence="9" key="2">
    <citation type="journal article" date="2021" name="PeerJ">
        <title>Extensive microbial diversity within the chicken gut microbiome revealed by metagenomics and culture.</title>
        <authorList>
            <person name="Gilroy R."/>
            <person name="Ravi A."/>
            <person name="Getino M."/>
            <person name="Pursley I."/>
            <person name="Horton D.L."/>
            <person name="Alikhan N.F."/>
            <person name="Baker D."/>
            <person name="Gharbi K."/>
            <person name="Hall N."/>
            <person name="Watson M."/>
            <person name="Adriaenssens E.M."/>
            <person name="Foster-Nyarko E."/>
            <person name="Jarju S."/>
            <person name="Secka A."/>
            <person name="Antonio M."/>
            <person name="Oren A."/>
            <person name="Chaudhuri R.R."/>
            <person name="La Ragione R."/>
            <person name="Hildebrand F."/>
            <person name="Pallen M.J."/>
        </authorList>
    </citation>
    <scope>NUCLEOTIDE SEQUENCE</scope>
    <source>
        <strain evidence="9">CHK184-20233</strain>
    </source>
</reference>
<evidence type="ECO:0000256" key="5">
    <source>
        <dbReference type="ARBA" id="ARBA00022989"/>
    </source>
</evidence>
<feature type="transmembrane region" description="Helical" evidence="7">
    <location>
        <begin position="299"/>
        <end position="320"/>
    </location>
</feature>
<dbReference type="PANTHER" id="PTHR40074">
    <property type="entry name" value="O-ACETYLTRANSFERASE WECH"/>
    <property type="match status" value="1"/>
</dbReference>
<gene>
    <name evidence="9" type="ORF">IAB38_03420</name>
</gene>
<keyword evidence="9" id="KW-0012">Acyltransferase</keyword>
<evidence type="ECO:0000256" key="2">
    <source>
        <dbReference type="ARBA" id="ARBA00007400"/>
    </source>
</evidence>
<evidence type="ECO:0000313" key="10">
    <source>
        <dbReference type="Proteomes" id="UP000824232"/>
    </source>
</evidence>
<comment type="caution">
    <text evidence="9">The sequence shown here is derived from an EMBL/GenBank/DDBJ whole genome shotgun (WGS) entry which is preliminary data.</text>
</comment>
<accession>A0A9D1J3F0</accession>
<feature type="transmembrane region" description="Helical" evidence="7">
    <location>
        <begin position="238"/>
        <end position="256"/>
    </location>
</feature>
<keyword evidence="9" id="KW-0808">Transferase</keyword>
<organism evidence="9 10">
    <name type="scientific">Candidatus Onthousia excrementipullorum</name>
    <dbReference type="NCBI Taxonomy" id="2840884"/>
    <lineage>
        <taxon>Bacteria</taxon>
        <taxon>Bacillati</taxon>
        <taxon>Bacillota</taxon>
        <taxon>Bacilli</taxon>
        <taxon>Candidatus Onthousia</taxon>
    </lineage>
</organism>
<proteinExistence type="inferred from homology"/>
<dbReference type="Proteomes" id="UP000824232">
    <property type="component" value="Unassembled WGS sequence"/>
</dbReference>
<keyword evidence="6 7" id="KW-0472">Membrane</keyword>